<dbReference type="GeneID" id="101512221"/>
<dbReference type="PANTHER" id="PTHR31234">
    <property type="entry name" value="LATE EMBRYOGENESIS ABUNDANT (LEA) HYDROXYPROLINE-RICH GLYCOPROTEIN FAMILY"/>
    <property type="match status" value="1"/>
</dbReference>
<dbReference type="GO" id="GO:0098542">
    <property type="term" value="P:defense response to other organism"/>
    <property type="evidence" value="ECO:0007669"/>
    <property type="project" value="InterPro"/>
</dbReference>
<dbReference type="RefSeq" id="XP_004501974.1">
    <property type="nucleotide sequence ID" value="XM_004501917.3"/>
</dbReference>
<dbReference type="STRING" id="3827.A0A1S2YC63"/>
<dbReference type="Proteomes" id="UP000087171">
    <property type="component" value="Chromosome Ca5"/>
</dbReference>
<dbReference type="Pfam" id="PF03168">
    <property type="entry name" value="LEA_2"/>
    <property type="match status" value="1"/>
</dbReference>
<dbReference type="OrthoDB" id="1849707at2759"/>
<feature type="region of interest" description="Disordered" evidence="5">
    <location>
        <begin position="1"/>
        <end position="31"/>
    </location>
</feature>
<evidence type="ECO:0000313" key="9">
    <source>
        <dbReference type="RefSeq" id="XP_004501974.1"/>
    </source>
</evidence>
<keyword evidence="3 6" id="KW-1133">Transmembrane helix</keyword>
<keyword evidence="4 6" id="KW-0472">Membrane</keyword>
<evidence type="ECO:0000313" key="8">
    <source>
        <dbReference type="Proteomes" id="UP000087171"/>
    </source>
</evidence>
<feature type="transmembrane region" description="Helical" evidence="6">
    <location>
        <begin position="73"/>
        <end position="98"/>
    </location>
</feature>
<proteinExistence type="predicted"/>
<protein>
    <submittedName>
        <fullName evidence="9">NDR1/HIN1-like protein 13</fullName>
    </submittedName>
</protein>
<evidence type="ECO:0000256" key="5">
    <source>
        <dbReference type="SAM" id="MobiDB-lite"/>
    </source>
</evidence>
<evidence type="ECO:0000259" key="7">
    <source>
        <dbReference type="Pfam" id="PF03168"/>
    </source>
</evidence>
<organism evidence="8 9">
    <name type="scientific">Cicer arietinum</name>
    <name type="common">Chickpea</name>
    <name type="synonym">Garbanzo</name>
    <dbReference type="NCBI Taxonomy" id="3827"/>
    <lineage>
        <taxon>Eukaryota</taxon>
        <taxon>Viridiplantae</taxon>
        <taxon>Streptophyta</taxon>
        <taxon>Embryophyta</taxon>
        <taxon>Tracheophyta</taxon>
        <taxon>Spermatophyta</taxon>
        <taxon>Magnoliopsida</taxon>
        <taxon>eudicotyledons</taxon>
        <taxon>Gunneridae</taxon>
        <taxon>Pentapetalae</taxon>
        <taxon>rosids</taxon>
        <taxon>fabids</taxon>
        <taxon>Fabales</taxon>
        <taxon>Fabaceae</taxon>
        <taxon>Papilionoideae</taxon>
        <taxon>50 kb inversion clade</taxon>
        <taxon>NPAAA clade</taxon>
        <taxon>Hologalegina</taxon>
        <taxon>IRL clade</taxon>
        <taxon>Cicereae</taxon>
        <taxon>Cicer</taxon>
    </lineage>
</organism>
<evidence type="ECO:0000256" key="6">
    <source>
        <dbReference type="SAM" id="Phobius"/>
    </source>
</evidence>
<comment type="subcellular location">
    <subcellularLocation>
        <location evidence="1">Membrane</location>
        <topology evidence="1">Single-pass membrane protein</topology>
    </subcellularLocation>
</comment>
<dbReference type="GO" id="GO:0005886">
    <property type="term" value="C:plasma membrane"/>
    <property type="evidence" value="ECO:0007669"/>
    <property type="project" value="TreeGrafter"/>
</dbReference>
<keyword evidence="8" id="KW-1185">Reference proteome</keyword>
<accession>A0A1S2YC63</accession>
<dbReference type="eggNOG" id="ENOG502QUZX">
    <property type="taxonomic scope" value="Eukaryota"/>
</dbReference>
<dbReference type="KEGG" id="cam:101512221"/>
<keyword evidence="2 6" id="KW-0812">Transmembrane</keyword>
<name>A0A1S2YC63_CICAR</name>
<dbReference type="InterPro" id="IPR044839">
    <property type="entry name" value="NDR1-like"/>
</dbReference>
<dbReference type="PaxDb" id="3827-XP_004501974.1"/>
<sequence length="263" mass="29336">MAERLHPNTLPTDPQTTSSEENAFASNAVPKPPGESYIIQLPKDQVYRIPPPENARRYQNYTRKKNRRSCCCLCWLIGIVFTLIMLVIVAACVFYLIFRPQVPQFSIDGVAVQGMNLTSSLSTISPECAVSVSDDNGNNKIGIYYEKGSIVEIFYRDIKICNGALPVFYQPTNSVTRFQTVLKGNVVALAVSDRRALVRAVAKRSVPLTLKLRVPLKFKVGSVKTGQFLEYKMECDLTLDQLTAQSKITVIEDCNSGFYFGSD</sequence>
<evidence type="ECO:0000256" key="3">
    <source>
        <dbReference type="ARBA" id="ARBA00022989"/>
    </source>
</evidence>
<dbReference type="AlphaFoldDB" id="A0A1S2YC63"/>
<evidence type="ECO:0000256" key="4">
    <source>
        <dbReference type="ARBA" id="ARBA00023136"/>
    </source>
</evidence>
<evidence type="ECO:0000256" key="2">
    <source>
        <dbReference type="ARBA" id="ARBA00022692"/>
    </source>
</evidence>
<reference evidence="9" key="2">
    <citation type="submission" date="2025-08" db="UniProtKB">
        <authorList>
            <consortium name="RefSeq"/>
        </authorList>
    </citation>
    <scope>IDENTIFICATION</scope>
    <source>
        <tissue evidence="9">Etiolated seedlings</tissue>
    </source>
</reference>
<reference evidence="8" key="1">
    <citation type="journal article" date="2013" name="Nat. Biotechnol.">
        <title>Draft genome sequence of chickpea (Cicer arietinum) provides a resource for trait improvement.</title>
        <authorList>
            <person name="Varshney R.K."/>
            <person name="Song C."/>
            <person name="Saxena R.K."/>
            <person name="Azam S."/>
            <person name="Yu S."/>
            <person name="Sharpe A.G."/>
            <person name="Cannon S."/>
            <person name="Baek J."/>
            <person name="Rosen B.D."/>
            <person name="Tar'an B."/>
            <person name="Millan T."/>
            <person name="Zhang X."/>
            <person name="Ramsay L.D."/>
            <person name="Iwata A."/>
            <person name="Wang Y."/>
            <person name="Nelson W."/>
            <person name="Farmer A.D."/>
            <person name="Gaur P.M."/>
            <person name="Soderlund C."/>
            <person name="Penmetsa R.V."/>
            <person name="Xu C."/>
            <person name="Bharti A.K."/>
            <person name="He W."/>
            <person name="Winter P."/>
            <person name="Zhao S."/>
            <person name="Hane J.K."/>
            <person name="Carrasquilla-Garcia N."/>
            <person name="Condie J.A."/>
            <person name="Upadhyaya H.D."/>
            <person name="Luo M.C."/>
            <person name="Thudi M."/>
            <person name="Gowda C.L."/>
            <person name="Singh N.P."/>
            <person name="Lichtenzveig J."/>
            <person name="Gali K.K."/>
            <person name="Rubio J."/>
            <person name="Nadarajan N."/>
            <person name="Dolezel J."/>
            <person name="Bansal K.C."/>
            <person name="Xu X."/>
            <person name="Edwards D."/>
            <person name="Zhang G."/>
            <person name="Kahl G."/>
            <person name="Gil J."/>
            <person name="Singh K.B."/>
            <person name="Datta S.K."/>
            <person name="Jackson S.A."/>
            <person name="Wang J."/>
            <person name="Cook D.R."/>
        </authorList>
    </citation>
    <scope>NUCLEOTIDE SEQUENCE [LARGE SCALE GENOMIC DNA]</scope>
    <source>
        <strain evidence="8">cv. CDC Frontier</strain>
    </source>
</reference>
<gene>
    <name evidence="9" type="primary">LOC101512221</name>
</gene>
<evidence type="ECO:0000256" key="1">
    <source>
        <dbReference type="ARBA" id="ARBA00004167"/>
    </source>
</evidence>
<feature type="domain" description="Late embryogenesis abundant protein LEA-2 subgroup" evidence="7">
    <location>
        <begin position="135"/>
        <end position="222"/>
    </location>
</feature>
<dbReference type="InterPro" id="IPR004864">
    <property type="entry name" value="LEA_2"/>
</dbReference>
<dbReference type="PANTHER" id="PTHR31234:SF72">
    <property type="entry name" value="NDR1_HIN1-LIKE PROTEIN 6"/>
    <property type="match status" value="1"/>
</dbReference>
<feature type="compositionally biased region" description="Polar residues" evidence="5">
    <location>
        <begin position="9"/>
        <end position="25"/>
    </location>
</feature>